<name>E4ZJZ4_LEPMJ</name>
<feature type="compositionally biased region" description="Basic residues" evidence="1">
    <location>
        <begin position="660"/>
        <end position="671"/>
    </location>
</feature>
<dbReference type="AlphaFoldDB" id="E4ZJZ4"/>
<feature type="domain" description="Heterokaryon incompatibility" evidence="2">
    <location>
        <begin position="249"/>
        <end position="339"/>
    </location>
</feature>
<accession>E4ZJZ4</accession>
<dbReference type="eggNOG" id="ENOG502SUZ5">
    <property type="taxonomic scope" value="Eukaryota"/>
</dbReference>
<evidence type="ECO:0000259" key="2">
    <source>
        <dbReference type="Pfam" id="PF06985"/>
    </source>
</evidence>
<reference evidence="4" key="1">
    <citation type="journal article" date="2011" name="Nat. Commun.">
        <title>Effector diversification within compartments of the Leptosphaeria maculans genome affected by Repeat-Induced Point mutations.</title>
        <authorList>
            <person name="Rouxel T."/>
            <person name="Grandaubert J."/>
            <person name="Hane J.K."/>
            <person name="Hoede C."/>
            <person name="van de Wouw A.P."/>
            <person name="Couloux A."/>
            <person name="Dominguez V."/>
            <person name="Anthouard V."/>
            <person name="Bally P."/>
            <person name="Bourras S."/>
            <person name="Cozijnsen A.J."/>
            <person name="Ciuffetti L.M."/>
            <person name="Degrave A."/>
            <person name="Dilmaghani A."/>
            <person name="Duret L."/>
            <person name="Fudal I."/>
            <person name="Goodwin S.B."/>
            <person name="Gout L."/>
            <person name="Glaser N."/>
            <person name="Linglin J."/>
            <person name="Kema G.H.J."/>
            <person name="Lapalu N."/>
            <person name="Lawrence C.B."/>
            <person name="May K."/>
            <person name="Meyer M."/>
            <person name="Ollivier B."/>
            <person name="Poulain J."/>
            <person name="Schoch C.L."/>
            <person name="Simon A."/>
            <person name="Spatafora J.W."/>
            <person name="Stachowiak A."/>
            <person name="Turgeon B.G."/>
            <person name="Tyler B.M."/>
            <person name="Vincent D."/>
            <person name="Weissenbach J."/>
            <person name="Amselem J."/>
            <person name="Quesneville H."/>
            <person name="Oliver R.P."/>
            <person name="Wincker P."/>
            <person name="Balesdent M.-H."/>
            <person name="Howlett B.J."/>
        </authorList>
    </citation>
    <scope>NUCLEOTIDE SEQUENCE [LARGE SCALE GENOMIC DNA]</scope>
    <source>
        <strain evidence="4">JN3 / isolate v23.1.3 / race Av1-4-5-6-7-8</strain>
    </source>
</reference>
<feature type="compositionally biased region" description="Polar residues" evidence="1">
    <location>
        <begin position="83"/>
        <end position="93"/>
    </location>
</feature>
<dbReference type="PANTHER" id="PTHR24148:SF73">
    <property type="entry name" value="HET DOMAIN PROTEIN (AFU_ORTHOLOGUE AFUA_8G01020)"/>
    <property type="match status" value="1"/>
</dbReference>
<feature type="region of interest" description="Disordered" evidence="1">
    <location>
        <begin position="640"/>
        <end position="671"/>
    </location>
</feature>
<dbReference type="InterPro" id="IPR010730">
    <property type="entry name" value="HET"/>
</dbReference>
<dbReference type="STRING" id="985895.E4ZJZ4"/>
<organism evidence="4">
    <name type="scientific">Leptosphaeria maculans (strain JN3 / isolate v23.1.3 / race Av1-4-5-6-7-8)</name>
    <name type="common">Blackleg fungus</name>
    <name type="synonym">Phoma lingam</name>
    <dbReference type="NCBI Taxonomy" id="985895"/>
    <lineage>
        <taxon>Eukaryota</taxon>
        <taxon>Fungi</taxon>
        <taxon>Dikarya</taxon>
        <taxon>Ascomycota</taxon>
        <taxon>Pezizomycotina</taxon>
        <taxon>Dothideomycetes</taxon>
        <taxon>Pleosporomycetidae</taxon>
        <taxon>Pleosporales</taxon>
        <taxon>Pleosporineae</taxon>
        <taxon>Leptosphaeriaceae</taxon>
        <taxon>Plenodomus</taxon>
        <taxon>Plenodomus lingam/Leptosphaeria maculans species complex</taxon>
    </lineage>
</organism>
<dbReference type="GeneID" id="13288269"/>
<dbReference type="InterPro" id="IPR052895">
    <property type="entry name" value="HetReg/Transcr_Mod"/>
</dbReference>
<dbReference type="Proteomes" id="UP000002668">
    <property type="component" value="Genome"/>
</dbReference>
<dbReference type="VEuPathDB" id="FungiDB:LEMA_P069370.1"/>
<feature type="region of interest" description="Disordered" evidence="1">
    <location>
        <begin position="83"/>
        <end position="105"/>
    </location>
</feature>
<protein>
    <recommendedName>
        <fullName evidence="2">Heterokaryon incompatibility domain-containing protein</fullName>
    </recommendedName>
</protein>
<dbReference type="Pfam" id="PF06985">
    <property type="entry name" value="HET"/>
    <property type="match status" value="1"/>
</dbReference>
<evidence type="ECO:0000313" key="4">
    <source>
        <dbReference type="Proteomes" id="UP000002668"/>
    </source>
</evidence>
<dbReference type="PANTHER" id="PTHR24148">
    <property type="entry name" value="ANKYRIN REPEAT DOMAIN-CONTAINING PROTEIN 39 HOMOLOG-RELATED"/>
    <property type="match status" value="1"/>
</dbReference>
<keyword evidence="4" id="KW-1185">Reference proteome</keyword>
<evidence type="ECO:0000256" key="1">
    <source>
        <dbReference type="SAM" id="MobiDB-lite"/>
    </source>
</evidence>
<dbReference type="OrthoDB" id="194358at2759"/>
<dbReference type="HOGENOM" id="CLU_409418_0_0_1"/>
<gene>
    <name evidence="3" type="ORF">LEMA_P069370.1</name>
</gene>
<sequence length="671" mass="75189">MRNWGSTASRQLAFSLSPAALNGHFEPQAGICTHPMLIISPSDAAAQKNKDYRPRIASEHVLLPDVLPQPVSSVSKVARRTQTRGTFGGSNNRCDPLTQPPEYKTFRHHPLDRTKQSIRLIRILPKLSSSGEIQCILSHASVRATYTCLSYRWGDTGTLQDIVINGRRFAIRQNLFDFLQVVHDRLQSHERFEARQSDHLNHDTGKRKQTEETITSIKKSGMTRGEAFLNGSISRRFKSADIYDISDPYWIDAVCIDQNNIEEKNHQVDQMGLIYSNATAVDIWLGRTPPCLFPLVSVLGRAENVAPDEATMPLENNMSLIQEYIIHNPYWSRAWVTQEIMLARRVSVRLNAESIGFIDMIRGIERLGFPGRHEAILKSQFAQIARRWRKKSKAKSLINLLADFHGKGCEDPRDRVFSLRTLCPDAPEVDYHLTRNELAIQVLSGDGERLCICSAVVVAQALGLQHYECQSASSGHQLPYLEFDVVTDRSIPGSAQRHLYSSERSEPRVIGPSGQSLNFHHTCDSASLRGLQIWWNPRGPSRLLESFVYKHSTYPFQHYGDGLKHVDDNGGSGCASKARISLKVLAKMVTDPVELCSHAILGRTRDSCLLTSYPRIYGLDREGICIQGLPPIRTKCSTTSKQCPPSSLKRKADPGAHGQAAKKRRACLAPQ</sequence>
<dbReference type="EMBL" id="FP929072">
    <property type="protein sequence ID" value="CBX91429.1"/>
    <property type="molecule type" value="Genomic_DNA"/>
</dbReference>
<dbReference type="InParanoid" id="E4ZJZ4"/>
<proteinExistence type="predicted"/>
<evidence type="ECO:0000313" key="3">
    <source>
        <dbReference type="EMBL" id="CBX91429.1"/>
    </source>
</evidence>